<dbReference type="EMBL" id="AHEV01000051">
    <property type="protein sequence ID" value="EJR30045.1"/>
    <property type="molecule type" value="Genomic_DNA"/>
</dbReference>
<organism evidence="2 3">
    <name type="scientific">Bacillus mycoides</name>
    <dbReference type="NCBI Taxonomy" id="1405"/>
    <lineage>
        <taxon>Bacteria</taxon>
        <taxon>Bacillati</taxon>
        <taxon>Bacillota</taxon>
        <taxon>Bacilli</taxon>
        <taxon>Bacillales</taxon>
        <taxon>Bacillaceae</taxon>
        <taxon>Bacillus</taxon>
        <taxon>Bacillus cereus group</taxon>
    </lineage>
</organism>
<dbReference type="InterPro" id="IPR018247">
    <property type="entry name" value="EF_Hand_1_Ca_BS"/>
</dbReference>
<dbReference type="Pfam" id="PF13175">
    <property type="entry name" value="AAA_15"/>
    <property type="match status" value="1"/>
</dbReference>
<evidence type="ECO:0000259" key="1">
    <source>
        <dbReference type="Pfam" id="PF13175"/>
    </source>
</evidence>
<dbReference type="AlphaFoldDB" id="A0ABC9QW42"/>
<comment type="caution">
    <text evidence="2">The sequence shown here is derived from an EMBL/GenBank/DDBJ whole genome shotgun (WGS) entry which is preliminary data.</text>
</comment>
<reference evidence="2 3" key="1">
    <citation type="submission" date="2012-04" db="EMBL/GenBank/DDBJ databases">
        <title>The Genome Sequence of Bacillus cereus VD078.</title>
        <authorList>
            <consortium name="The Broad Institute Genome Sequencing Platform"/>
            <consortium name="The Broad Institute Genome Sequencing Center for Infectious Disease"/>
            <person name="Feldgarden M."/>
            <person name="Van der Auwera G.A."/>
            <person name="Mahillon J."/>
            <person name="Duprez V."/>
            <person name="Timmery S."/>
            <person name="Mattelet C."/>
            <person name="Dierick K."/>
            <person name="Sun M."/>
            <person name="Yu Z."/>
            <person name="Zhu L."/>
            <person name="Hu X."/>
            <person name="Shank E.B."/>
            <person name="Swiecicka I."/>
            <person name="Hansen B.M."/>
            <person name="Andrup L."/>
            <person name="Young S.K."/>
            <person name="Zeng Q."/>
            <person name="Gargeya S."/>
            <person name="Fitzgerald M."/>
            <person name="Haas B."/>
            <person name="Abouelleil A."/>
            <person name="Alvarado L."/>
            <person name="Arachchi H.M."/>
            <person name="Berlin A."/>
            <person name="Chapman S.B."/>
            <person name="Goldberg J."/>
            <person name="Griggs A."/>
            <person name="Gujja S."/>
            <person name="Hansen M."/>
            <person name="Howarth C."/>
            <person name="Imamovic A."/>
            <person name="Larimer J."/>
            <person name="McCowen C."/>
            <person name="Montmayeur A."/>
            <person name="Murphy C."/>
            <person name="Neiman D."/>
            <person name="Pearson M."/>
            <person name="Priest M."/>
            <person name="Roberts A."/>
            <person name="Saif S."/>
            <person name="Shea T."/>
            <person name="Sisk P."/>
            <person name="Sykes S."/>
            <person name="Wortman J."/>
            <person name="Nusbaum C."/>
            <person name="Birren B."/>
        </authorList>
    </citation>
    <scope>NUCLEOTIDE SEQUENCE [LARGE SCALE GENOMIC DNA]</scope>
    <source>
        <strain evidence="2 3">VD078</strain>
    </source>
</reference>
<dbReference type="SUPFAM" id="SSF52540">
    <property type="entry name" value="P-loop containing nucleoside triphosphate hydrolases"/>
    <property type="match status" value="1"/>
</dbReference>
<accession>A0ABC9QW42</accession>
<dbReference type="InterPro" id="IPR041685">
    <property type="entry name" value="AAA_GajA/Old/RecF-like"/>
</dbReference>
<dbReference type="PROSITE" id="PS00018">
    <property type="entry name" value="EF_HAND_1"/>
    <property type="match status" value="1"/>
</dbReference>
<dbReference type="PANTHER" id="PTHR43581:SF4">
    <property type="entry name" value="ATP_GTP PHOSPHATASE"/>
    <property type="match status" value="1"/>
</dbReference>
<dbReference type="PANTHER" id="PTHR43581">
    <property type="entry name" value="ATP/GTP PHOSPHATASE"/>
    <property type="match status" value="1"/>
</dbReference>
<dbReference type="InterPro" id="IPR027417">
    <property type="entry name" value="P-loop_NTPase"/>
</dbReference>
<dbReference type="Proteomes" id="UP000006976">
    <property type="component" value="Unassembled WGS sequence"/>
</dbReference>
<dbReference type="Gene3D" id="3.40.50.300">
    <property type="entry name" value="P-loop containing nucleotide triphosphate hydrolases"/>
    <property type="match status" value="1"/>
</dbReference>
<protein>
    <recommendedName>
        <fullName evidence="1">Endonuclease GajA/Old nuclease/RecF-like AAA domain-containing protein</fullName>
    </recommendedName>
</protein>
<dbReference type="InterPro" id="IPR051396">
    <property type="entry name" value="Bact_Antivir_Def_Nuclease"/>
</dbReference>
<proteinExistence type="predicted"/>
<evidence type="ECO:0000313" key="2">
    <source>
        <dbReference type="EMBL" id="EJR30045.1"/>
    </source>
</evidence>
<gene>
    <name evidence="2" type="ORF">III_05814</name>
</gene>
<name>A0ABC9QW42_BACMY</name>
<feature type="domain" description="Endonuclease GajA/Old nuclease/RecF-like AAA" evidence="1">
    <location>
        <begin position="1"/>
        <end position="111"/>
    </location>
</feature>
<sequence>MYISRLTLKNFRTFKNETTVQFHEGTNVIVGHNNAGKTTIIKALELLFDANKSKRLSIDDFNKNTTCDQLKKSAPKITISATLVESEKEEIYSDDLVTVSTWLTKLEKPYEAKLTYEFFLPEKELEDYYKDIRKIEGTNINDYWNEI</sequence>
<evidence type="ECO:0000313" key="3">
    <source>
        <dbReference type="Proteomes" id="UP000006976"/>
    </source>
</evidence>